<dbReference type="AlphaFoldDB" id="A0A3P3XLM0"/>
<reference evidence="1" key="1">
    <citation type="submission" date="2017-02" db="EMBL/GenBank/DDBJ databases">
        <authorList>
            <person name="Regsiter A."/>
            <person name="William W."/>
        </authorList>
    </citation>
    <scope>NUCLEOTIDE SEQUENCE</scope>
    <source>
        <strain evidence="1">Bib</strain>
    </source>
</reference>
<dbReference type="EMBL" id="FWDM01000037">
    <property type="protein sequence ID" value="SLM15564.1"/>
    <property type="molecule type" value="Genomic_DNA"/>
</dbReference>
<sequence length="145" mass="16254">MRQGIQTLFAELGEAGCLALCICELGKPGISEGEAVGLILEGIARGFILYDENDRQNPNNFFVQDRDGFMALVTGQKGWSSTKESSGYTPKPGERIIECWKWDETLAGNVVSHQHFRLPAWDPIKEARTVRYGQLESYRVFRKAA</sequence>
<evidence type="ECO:0000313" key="1">
    <source>
        <dbReference type="EMBL" id="SLM15564.1"/>
    </source>
</evidence>
<organism evidence="1">
    <name type="scientific">uncultured spirochete</name>
    <dbReference type="NCBI Taxonomy" id="156406"/>
    <lineage>
        <taxon>Bacteria</taxon>
        <taxon>Pseudomonadati</taxon>
        <taxon>Spirochaetota</taxon>
        <taxon>Spirochaetia</taxon>
        <taxon>Spirochaetales</taxon>
        <taxon>environmental samples</taxon>
    </lineage>
</organism>
<name>A0A3P3XLM0_9SPIR</name>
<accession>A0A3P3XLM0</accession>
<gene>
    <name evidence="1" type="ORF">SPIROBIBN47_50060</name>
</gene>
<protein>
    <submittedName>
        <fullName evidence="1">Uncharacterized protein</fullName>
    </submittedName>
</protein>
<proteinExistence type="predicted"/>